<reference evidence="1" key="2">
    <citation type="submission" date="2014-02" db="EMBL/GenBank/DDBJ databases">
        <authorList>
            <person name="Ardisson-Araujo D.M.P."/>
            <person name="Melo F.L."/>
            <person name="Andrade M.S."/>
            <person name="Sihler W."/>
            <person name="Bao S.N."/>
            <person name="Ribeiro B.M."/>
            <person name="Souza M.L."/>
        </authorList>
    </citation>
    <scope>NUCLEOTIDE SEQUENCE</scope>
    <source>
        <strain evidence="1">S86</strain>
    </source>
</reference>
<accession>A0A097DAR0</accession>
<dbReference type="EMBL" id="KX859081">
    <property type="protein sequence ID" value="ARX71668.1"/>
    <property type="molecule type" value="Genomic_DNA"/>
</dbReference>
<dbReference type="OrthoDB" id="37800at10239"/>
<dbReference type="RefSeq" id="YP_009091908.1">
    <property type="nucleotide sequence ID" value="NC_025257.1"/>
</dbReference>
<evidence type="ECO:0000313" key="5">
    <source>
        <dbReference type="EMBL" id="ARX71798.1"/>
    </source>
</evidence>
<dbReference type="EMBL" id="KX859083">
    <property type="protein sequence ID" value="ARX71928.1"/>
    <property type="molecule type" value="Genomic_DNA"/>
</dbReference>
<protein>
    <submittedName>
        <fullName evidence="1">Uncharacterized protein</fullName>
    </submittedName>
</protein>
<dbReference type="EMBL" id="KX859084">
    <property type="protein sequence ID" value="ARX72058.1"/>
    <property type="molecule type" value="Genomic_DNA"/>
</dbReference>
<keyword evidence="8" id="KW-1185">Reference proteome</keyword>
<dbReference type="EMBL" id="KX859082">
    <property type="protein sequence ID" value="ARX71798.1"/>
    <property type="molecule type" value="Genomic_DNA"/>
</dbReference>
<proteinExistence type="predicted"/>
<evidence type="ECO:0000313" key="1">
    <source>
        <dbReference type="EMBL" id="AIS92068.1"/>
    </source>
</evidence>
<dbReference type="KEGG" id="vg:20712742"/>
<evidence type="ECO:0000313" key="8">
    <source>
        <dbReference type="Proteomes" id="UP000201628"/>
    </source>
</evidence>
<dbReference type="Proteomes" id="UP000201628">
    <property type="component" value="Segment"/>
</dbReference>
<reference evidence="2" key="3">
    <citation type="submission" date="2016-09" db="EMBL/GenBank/DDBJ databases">
        <title>Genome-wide Diversity of Wild Populations of Erinnyis ello granulovirus (ErelGV).</title>
        <authorList>
            <person name="Brito A.F."/>
            <person name="Melo F.L."/>
            <person name="Ardisson-Araujo D.M.P."/>
            <person name="Sihler W."/>
            <person name="Souza M.L."/>
            <person name="Ribeiro B.M."/>
        </authorList>
    </citation>
    <scope>NUCLEOTIDE SEQUENCE</scope>
    <source>
        <strain evidence="5">ErelGV-00</strain>
        <strain evidence="2">ErelGV-94</strain>
        <strain evidence="3">ErelGV-98</strain>
        <strain evidence="4">ErelGV-99</strain>
        <strain evidence="6">ErelGV-AC</strain>
        <strain evidence="7">ErelGV-PA</strain>
    </source>
</reference>
<dbReference type="EMBL" id="KX859079">
    <property type="protein sequence ID" value="ARX71408.1"/>
    <property type="molecule type" value="Genomic_DNA"/>
</dbReference>
<evidence type="ECO:0000313" key="3">
    <source>
        <dbReference type="EMBL" id="ARX71538.1"/>
    </source>
</evidence>
<dbReference type="EMBL" id="KJ406702">
    <property type="protein sequence ID" value="AIS92068.1"/>
    <property type="molecule type" value="Genomic_DNA"/>
</dbReference>
<dbReference type="EMBL" id="KX859080">
    <property type="protein sequence ID" value="ARX71538.1"/>
    <property type="molecule type" value="Genomic_DNA"/>
</dbReference>
<reference evidence="1 8" key="1">
    <citation type="journal article" date="2014" name="BMC Genomics">
        <title>Genome sequence of Erinnyis ello granulovirus (ErelGV), a natural cassava hornworm pesticide and the first sequenced sphingid-infecting betabaculovirus.</title>
        <authorList>
            <person name="Ardisson-Araujo D.M."/>
            <person name="de Melo F.L."/>
            <person name="Andrade M.D."/>
            <person name="Sihler W."/>
            <person name="Bao S.N."/>
            <person name="Ribeiro B.M."/>
            <person name="de Souza M.L."/>
        </authorList>
    </citation>
    <scope>NUCLEOTIDE SEQUENCE [LARGE SCALE GENOMIC DNA]</scope>
    <source>
        <strain evidence="1">S86</strain>
    </source>
</reference>
<gene>
    <name evidence="2" type="ORF">EREL_069</name>
</gene>
<name>A0A097DAR0_9BBAC</name>
<evidence type="ECO:0000313" key="2">
    <source>
        <dbReference type="EMBL" id="ARX71408.1"/>
    </source>
</evidence>
<evidence type="ECO:0000313" key="7">
    <source>
        <dbReference type="EMBL" id="ARX72058.1"/>
    </source>
</evidence>
<organism evidence="1 8">
    <name type="scientific">Erinnyis ello granulovirus</name>
    <dbReference type="NCBI Taxonomy" id="307444"/>
    <lineage>
        <taxon>Viruses</taxon>
        <taxon>Viruses incertae sedis</taxon>
        <taxon>Naldaviricetes</taxon>
        <taxon>Lefavirales</taxon>
        <taxon>Baculoviridae</taxon>
        <taxon>Betabaculovirus</taxon>
        <taxon>Betabaculovirus erellonis</taxon>
    </lineage>
</organism>
<evidence type="ECO:0000313" key="6">
    <source>
        <dbReference type="EMBL" id="ARX71928.1"/>
    </source>
</evidence>
<sequence length="106" mass="12195">MKRAASEENVTCDDDYARKCNKTEETEEDILINTRYTYIVTDYKLKTTNVVLRVQVTNDNILCTDIGLVVGDPNLFAMAKKDILKFLLKTHNKLVKGEQYVVYVNN</sequence>
<evidence type="ECO:0000313" key="4">
    <source>
        <dbReference type="EMBL" id="ARX71668.1"/>
    </source>
</evidence>